<dbReference type="AlphaFoldDB" id="A0A9W6U3J1"/>
<name>A0A9W6U3J1_9STRA</name>
<evidence type="ECO:0000256" key="1">
    <source>
        <dbReference type="SAM" id="MobiDB-lite"/>
    </source>
</evidence>
<accession>A0A9W6U3J1</accession>
<dbReference type="InterPro" id="IPR009057">
    <property type="entry name" value="Homeodomain-like_sf"/>
</dbReference>
<evidence type="ECO:0000313" key="2">
    <source>
        <dbReference type="EMBL" id="GMF24495.1"/>
    </source>
</evidence>
<feature type="compositionally biased region" description="Acidic residues" evidence="1">
    <location>
        <begin position="82"/>
        <end position="91"/>
    </location>
</feature>
<reference evidence="2" key="1">
    <citation type="submission" date="2023-04" db="EMBL/GenBank/DDBJ databases">
        <title>Phytophthora lilii NBRC 32176.</title>
        <authorList>
            <person name="Ichikawa N."/>
            <person name="Sato H."/>
            <person name="Tonouchi N."/>
        </authorList>
    </citation>
    <scope>NUCLEOTIDE SEQUENCE</scope>
    <source>
        <strain evidence="2">NBRC 32176</strain>
    </source>
</reference>
<protein>
    <submittedName>
        <fullName evidence="2">Unnamed protein product</fullName>
    </submittedName>
</protein>
<dbReference type="EMBL" id="BSXW01000519">
    <property type="protein sequence ID" value="GMF24495.1"/>
    <property type="molecule type" value="Genomic_DNA"/>
</dbReference>
<proteinExistence type="predicted"/>
<gene>
    <name evidence="2" type="ORF">Plil01_001005400</name>
</gene>
<dbReference type="CDD" id="cd11660">
    <property type="entry name" value="SANT_TRF"/>
    <property type="match status" value="1"/>
</dbReference>
<comment type="caution">
    <text evidence="2">The sequence shown here is derived from an EMBL/GenBank/DDBJ whole genome shotgun (WGS) entry which is preliminary data.</text>
</comment>
<evidence type="ECO:0000313" key="3">
    <source>
        <dbReference type="Proteomes" id="UP001165083"/>
    </source>
</evidence>
<dbReference type="OrthoDB" id="608866at2759"/>
<keyword evidence="3" id="KW-1185">Reference proteome</keyword>
<feature type="region of interest" description="Disordered" evidence="1">
    <location>
        <begin position="68"/>
        <end position="91"/>
    </location>
</feature>
<dbReference type="SUPFAM" id="SSF46689">
    <property type="entry name" value="Homeodomain-like"/>
    <property type="match status" value="1"/>
</dbReference>
<organism evidence="2 3">
    <name type="scientific">Phytophthora lilii</name>
    <dbReference type="NCBI Taxonomy" id="2077276"/>
    <lineage>
        <taxon>Eukaryota</taxon>
        <taxon>Sar</taxon>
        <taxon>Stramenopiles</taxon>
        <taxon>Oomycota</taxon>
        <taxon>Peronosporomycetes</taxon>
        <taxon>Peronosporales</taxon>
        <taxon>Peronosporaceae</taxon>
        <taxon>Phytophthora</taxon>
    </lineage>
</organism>
<sequence length="91" mass="9992">MIETVTLGPTKLEIAFPTEAEQGPKLYEAYSNVWVLIKTKFPDVLQNRSNVDLKDKYRNLVKYGKIPLGNDGNETAGATDNDATDGDAMDG</sequence>
<dbReference type="Proteomes" id="UP001165083">
    <property type="component" value="Unassembled WGS sequence"/>
</dbReference>
<dbReference type="Gene3D" id="1.10.246.220">
    <property type="match status" value="1"/>
</dbReference>